<evidence type="ECO:0000313" key="2">
    <source>
        <dbReference type="Proteomes" id="UP001338582"/>
    </source>
</evidence>
<organism evidence="1 2">
    <name type="scientific">Australozyma saopauloensis</name>
    <dbReference type="NCBI Taxonomy" id="291208"/>
    <lineage>
        <taxon>Eukaryota</taxon>
        <taxon>Fungi</taxon>
        <taxon>Dikarya</taxon>
        <taxon>Ascomycota</taxon>
        <taxon>Saccharomycotina</taxon>
        <taxon>Pichiomycetes</taxon>
        <taxon>Metschnikowiaceae</taxon>
        <taxon>Australozyma</taxon>
    </lineage>
</organism>
<evidence type="ECO:0000313" key="1">
    <source>
        <dbReference type="EMBL" id="WPK22868.1"/>
    </source>
</evidence>
<dbReference type="KEGG" id="asau:88171157"/>
<dbReference type="AlphaFoldDB" id="A0AAX4H2Z3"/>
<keyword evidence="2" id="KW-1185">Reference proteome</keyword>
<dbReference type="RefSeq" id="XP_062875255.1">
    <property type="nucleotide sequence ID" value="XM_063019185.1"/>
</dbReference>
<name>A0AAX4H2Z3_9ASCO</name>
<sequence length="92" mass="10798">MDAQELLRRREEKIVGLKTRRVEVVNTKLLKYMRVDRLLASEASKLIIERASTIRDPLIPALGGIRREENKFHVYREMQSRRPQSVSCCTIM</sequence>
<dbReference type="Proteomes" id="UP001338582">
    <property type="component" value="Chromosome 1"/>
</dbReference>
<proteinExistence type="predicted"/>
<reference evidence="1 2" key="1">
    <citation type="submission" date="2023-10" db="EMBL/GenBank/DDBJ databases">
        <title>Draft Genome Sequence of Candida saopaulonensis from a very Premature Infant with Sepsis.</title>
        <authorList>
            <person name="Ning Y."/>
            <person name="Dai R."/>
            <person name="Xiao M."/>
            <person name="Xu Y."/>
            <person name="Yan Q."/>
            <person name="Zhang L."/>
        </authorList>
    </citation>
    <scope>NUCLEOTIDE SEQUENCE [LARGE SCALE GENOMIC DNA]</scope>
    <source>
        <strain evidence="1 2">19XY460</strain>
    </source>
</reference>
<dbReference type="GeneID" id="88171157"/>
<gene>
    <name evidence="1" type="ORF">PUMCH_000088</name>
</gene>
<protein>
    <submittedName>
        <fullName evidence="1">Uncharacterized protein</fullName>
    </submittedName>
</protein>
<accession>A0AAX4H2Z3</accession>
<dbReference type="EMBL" id="CP138894">
    <property type="protein sequence ID" value="WPK22868.1"/>
    <property type="molecule type" value="Genomic_DNA"/>
</dbReference>